<dbReference type="CDD" id="cd01650">
    <property type="entry name" value="RT_nLTR_like"/>
    <property type="match status" value="1"/>
</dbReference>
<dbReference type="GO" id="GO:0003676">
    <property type="term" value="F:nucleic acid binding"/>
    <property type="evidence" value="ECO:0007669"/>
    <property type="project" value="InterPro"/>
</dbReference>
<dbReference type="Pfam" id="PF00078">
    <property type="entry name" value="RVT_1"/>
    <property type="match status" value="1"/>
</dbReference>
<proteinExistence type="predicted"/>
<dbReference type="InterPro" id="IPR005135">
    <property type="entry name" value="Endo/exonuclease/phosphatase"/>
</dbReference>
<name>A0A284QR32_ARMOS</name>
<feature type="domain" description="RNase H type-1" evidence="1">
    <location>
        <begin position="318"/>
        <end position="440"/>
    </location>
</feature>
<dbReference type="InterPro" id="IPR036397">
    <property type="entry name" value="RNaseH_sf"/>
</dbReference>
<evidence type="ECO:0000313" key="3">
    <source>
        <dbReference type="Proteomes" id="UP000219338"/>
    </source>
</evidence>
<dbReference type="InterPro" id="IPR012337">
    <property type="entry name" value="RNaseH-like_sf"/>
</dbReference>
<dbReference type="CDD" id="cd09280">
    <property type="entry name" value="RNase_HI_eukaryote_like"/>
    <property type="match status" value="1"/>
</dbReference>
<dbReference type="PROSITE" id="PS50879">
    <property type="entry name" value="RNASE_H_1"/>
    <property type="match status" value="1"/>
</dbReference>
<reference evidence="3" key="1">
    <citation type="journal article" date="2017" name="Nat. Ecol. Evol.">
        <title>Genome expansion and lineage-specific genetic innovations in the forest pathogenic fungi Armillaria.</title>
        <authorList>
            <person name="Sipos G."/>
            <person name="Prasanna A.N."/>
            <person name="Walter M.C."/>
            <person name="O'Connor E."/>
            <person name="Balint B."/>
            <person name="Krizsan K."/>
            <person name="Kiss B."/>
            <person name="Hess J."/>
            <person name="Varga T."/>
            <person name="Slot J."/>
            <person name="Riley R."/>
            <person name="Boka B."/>
            <person name="Rigling D."/>
            <person name="Barry K."/>
            <person name="Lee J."/>
            <person name="Mihaltcheva S."/>
            <person name="LaButti K."/>
            <person name="Lipzen A."/>
            <person name="Waldron R."/>
            <person name="Moloney N.M."/>
            <person name="Sperisen C."/>
            <person name="Kredics L."/>
            <person name="Vagvoelgyi C."/>
            <person name="Patrignani A."/>
            <person name="Fitzpatrick D."/>
            <person name="Nagy I."/>
            <person name="Doyle S."/>
            <person name="Anderson J.B."/>
            <person name="Grigoriev I.V."/>
            <person name="Gueldener U."/>
            <person name="Muensterkoetter M."/>
            <person name="Nagy L.G."/>
        </authorList>
    </citation>
    <scope>NUCLEOTIDE SEQUENCE [LARGE SCALE GENOMIC DNA]</scope>
    <source>
        <strain evidence="3">C18/9</strain>
    </source>
</reference>
<dbReference type="Gene3D" id="3.30.420.10">
    <property type="entry name" value="Ribonuclease H-like superfamily/Ribonuclease H"/>
    <property type="match status" value="2"/>
</dbReference>
<keyword evidence="3" id="KW-1185">Reference proteome</keyword>
<dbReference type="AlphaFoldDB" id="A0A284QR32"/>
<dbReference type="Pfam" id="PF03372">
    <property type="entry name" value="Exo_endo_phos"/>
    <property type="match status" value="1"/>
</dbReference>
<dbReference type="SUPFAM" id="SSF53098">
    <property type="entry name" value="Ribonuclease H-like"/>
    <property type="match status" value="1"/>
</dbReference>
<dbReference type="PANTHER" id="PTHR47027:SF30">
    <property type="entry name" value="THAP-TYPE DOMAIN-CONTAINING PROTEIN"/>
    <property type="match status" value="1"/>
</dbReference>
<organism evidence="2 3">
    <name type="scientific">Armillaria ostoyae</name>
    <name type="common">Armillaria root rot fungus</name>
    <dbReference type="NCBI Taxonomy" id="47428"/>
    <lineage>
        <taxon>Eukaryota</taxon>
        <taxon>Fungi</taxon>
        <taxon>Dikarya</taxon>
        <taxon>Basidiomycota</taxon>
        <taxon>Agaricomycotina</taxon>
        <taxon>Agaricomycetes</taxon>
        <taxon>Agaricomycetidae</taxon>
        <taxon>Agaricales</taxon>
        <taxon>Marasmiineae</taxon>
        <taxon>Physalacriaceae</taxon>
        <taxon>Armillaria</taxon>
    </lineage>
</organism>
<dbReference type="STRING" id="47428.A0A284QR32"/>
<protein>
    <recommendedName>
        <fullName evidence="1">RNase H type-1 domain-containing protein</fullName>
    </recommendedName>
</protein>
<evidence type="ECO:0000259" key="1">
    <source>
        <dbReference type="PROSITE" id="PS50879"/>
    </source>
</evidence>
<dbReference type="Pfam" id="PF00075">
    <property type="entry name" value="RNase_H"/>
    <property type="match status" value="1"/>
</dbReference>
<dbReference type="InterPro" id="IPR036691">
    <property type="entry name" value="Endo/exonu/phosph_ase_sf"/>
</dbReference>
<dbReference type="InterPro" id="IPR000477">
    <property type="entry name" value="RT_dom"/>
</dbReference>
<sequence>MAWNIHGELSLMLRGPDVQLISEYDVILLQETWLDREEHLTLPVPDGYSIVSLARPERLTAENPSGGVAVIYRKELPMAVCRELSYSECMVLDFNDLTIILSYLPPRVSKCLDRLEMDPLNVLEGVITVRSLLNKPMLILGDENCRTGDLTSINDRPRASLDAVTDTRGKWFVDLCKDNDLLILNGTSYDRDVPGIWTDFQYNGCSVVDYACASTSLLPRLLEFKVVDWPTRSDHAFLSLKVSSTAAAGVVRNTAKRFREQRRLPVRFRRLPQNPPAVPGPEPDLVQPILDVLYEELVMSTGSAEEALSEIYGHATKSANARHVWIDGSCMDNGKPTARAGAGVYWGHGSQRNCAERVPGPQRNNRAEHVAFVRNVIHTYCHWIAQRKSLDWRCANGDVIAYAVDLLRKRDSAVEFCWVKGHSGEVGNEAADLLAKEGATKTVPFAFPPISTALSFPPSRSHDDEYTDVPDAFLPRSSHGGRDVVRQERWHLLTKFVNAAERSENGFWNMVKEITDAKPFSPDVSLDQLTAEFISRVNVPDVIPADFDVDSLLQATIEAQAIPAVTQDSTPNGYFSLSMTMEELVDIKEDMSARGPSAMGFDRMTYDLFLAIDNDCLLAFFNKCLELRGAPQLWLVTVLIGILKPGKDSDDPSSYRLIGLESCLLKMFTLFIDRRMRRWMDDNYILPETQNGFRKGYHGMNNPFILRTAIDVALAEGKTLHVVFPDLTNTFPSMDHASLWSMMYKKGVAGPLFDWLHMLYDGMSYVVRMGSAFSAPFRSTVGILAGDSGSPGFWNFFASDLVFVPHPEDISIGGRRVMNIEQADDGAMFSGPLGLQAHLDVYGPWASRKGLLVNIPKTKAMAFGKLPSTLPVFTILGRPIEWTNEHKYLGVTFTSSRADIFSQHYTEKENLPPREGVLIYKSRIDPHLTFGAEVAVDVASSGPHLLENVQVAYLRRLLSIQKRSIRVTVFTETGILPLSYCRIMFALRYLRRILHLGEHRIPV</sequence>
<accession>A0A284QR32</accession>
<dbReference type="Gene3D" id="3.60.10.10">
    <property type="entry name" value="Endonuclease/exonuclease/phosphatase"/>
    <property type="match status" value="1"/>
</dbReference>
<evidence type="ECO:0000313" key="2">
    <source>
        <dbReference type="EMBL" id="SJK98930.1"/>
    </source>
</evidence>
<gene>
    <name evidence="2" type="ORF">ARMOST_02207</name>
</gene>
<dbReference type="InterPro" id="IPR002156">
    <property type="entry name" value="RNaseH_domain"/>
</dbReference>
<dbReference type="EMBL" id="FUEG01000001">
    <property type="protein sequence ID" value="SJK98930.1"/>
    <property type="molecule type" value="Genomic_DNA"/>
</dbReference>
<dbReference type="PANTHER" id="PTHR47027">
    <property type="entry name" value="REVERSE TRANSCRIPTASE DOMAIN-CONTAINING PROTEIN"/>
    <property type="match status" value="1"/>
</dbReference>
<dbReference type="GO" id="GO:0004523">
    <property type="term" value="F:RNA-DNA hybrid ribonuclease activity"/>
    <property type="evidence" value="ECO:0007669"/>
    <property type="project" value="InterPro"/>
</dbReference>
<dbReference type="SUPFAM" id="SSF56219">
    <property type="entry name" value="DNase I-like"/>
    <property type="match status" value="1"/>
</dbReference>
<dbReference type="Proteomes" id="UP000219338">
    <property type="component" value="Unassembled WGS sequence"/>
</dbReference>
<dbReference type="OrthoDB" id="3051112at2759"/>